<dbReference type="AlphaFoldDB" id="A0A517WY84"/>
<protein>
    <recommendedName>
        <fullName evidence="4">Carboxypeptidase regulatory-like domain-containing protein</fullName>
    </recommendedName>
</protein>
<gene>
    <name evidence="2" type="ORF">V202x_36090</name>
</gene>
<keyword evidence="1" id="KW-0472">Membrane</keyword>
<feature type="transmembrane region" description="Helical" evidence="1">
    <location>
        <begin position="6"/>
        <end position="23"/>
    </location>
</feature>
<evidence type="ECO:0000313" key="2">
    <source>
        <dbReference type="EMBL" id="QDU10210.1"/>
    </source>
</evidence>
<keyword evidence="1" id="KW-1133">Transmembrane helix</keyword>
<dbReference type="EMBL" id="CP037422">
    <property type="protein sequence ID" value="QDU10210.1"/>
    <property type="molecule type" value="Genomic_DNA"/>
</dbReference>
<reference evidence="2 3" key="1">
    <citation type="submission" date="2019-03" db="EMBL/GenBank/DDBJ databases">
        <title>Deep-cultivation of Planctomycetes and their phenomic and genomic characterization uncovers novel biology.</title>
        <authorList>
            <person name="Wiegand S."/>
            <person name="Jogler M."/>
            <person name="Boedeker C."/>
            <person name="Pinto D."/>
            <person name="Vollmers J."/>
            <person name="Rivas-Marin E."/>
            <person name="Kohn T."/>
            <person name="Peeters S.H."/>
            <person name="Heuer A."/>
            <person name="Rast P."/>
            <person name="Oberbeckmann S."/>
            <person name="Bunk B."/>
            <person name="Jeske O."/>
            <person name="Meyerdierks A."/>
            <person name="Storesund J.E."/>
            <person name="Kallscheuer N."/>
            <person name="Luecker S."/>
            <person name="Lage O.M."/>
            <person name="Pohl T."/>
            <person name="Merkel B.J."/>
            <person name="Hornburger P."/>
            <person name="Mueller R.-W."/>
            <person name="Bruemmer F."/>
            <person name="Labrenz M."/>
            <person name="Spormann A.M."/>
            <person name="Op den Camp H."/>
            <person name="Overmann J."/>
            <person name="Amann R."/>
            <person name="Jetten M.S.M."/>
            <person name="Mascher T."/>
            <person name="Medema M.H."/>
            <person name="Devos D.P."/>
            <person name="Kaster A.-K."/>
            <person name="Ovreas L."/>
            <person name="Rohde M."/>
            <person name="Galperin M.Y."/>
            <person name="Jogler C."/>
        </authorList>
    </citation>
    <scope>NUCLEOTIDE SEQUENCE [LARGE SCALE GENOMIC DNA]</scope>
    <source>
        <strain evidence="2 3">V202</strain>
    </source>
</reference>
<dbReference type="RefSeq" id="WP_232098540.1">
    <property type="nucleotide sequence ID" value="NZ_CP037422.1"/>
</dbReference>
<evidence type="ECO:0008006" key="4">
    <source>
        <dbReference type="Google" id="ProtNLM"/>
    </source>
</evidence>
<organism evidence="2 3">
    <name type="scientific">Gimesia aquarii</name>
    <dbReference type="NCBI Taxonomy" id="2527964"/>
    <lineage>
        <taxon>Bacteria</taxon>
        <taxon>Pseudomonadati</taxon>
        <taxon>Planctomycetota</taxon>
        <taxon>Planctomycetia</taxon>
        <taxon>Planctomycetales</taxon>
        <taxon>Planctomycetaceae</taxon>
        <taxon>Gimesia</taxon>
    </lineage>
</organism>
<evidence type="ECO:0000313" key="3">
    <source>
        <dbReference type="Proteomes" id="UP000318384"/>
    </source>
</evidence>
<keyword evidence="1" id="KW-0812">Transmembrane</keyword>
<dbReference type="Proteomes" id="UP000318384">
    <property type="component" value="Chromosome"/>
</dbReference>
<proteinExistence type="predicted"/>
<evidence type="ECO:0000256" key="1">
    <source>
        <dbReference type="SAM" id="Phobius"/>
    </source>
</evidence>
<accession>A0A517WY84</accession>
<keyword evidence="3" id="KW-1185">Reference proteome</keyword>
<sequence>MLRTQFFSISFIITLVIVVIGCGSGESGPKLYTVSGTVTLDGQPIPDASILFKDPASKNKSYFANVKNGSFNSEMEAGKRRVLITANRQSKNKMVDNAEGTGKEPAMEQYLPSKYNEKSILEIEVGSNNENSFTFDLKSK</sequence>
<name>A0A517WY84_9PLAN</name>
<dbReference type="PROSITE" id="PS51257">
    <property type="entry name" value="PROKAR_LIPOPROTEIN"/>
    <property type="match status" value="1"/>
</dbReference>